<keyword evidence="13" id="KW-1185">Reference proteome</keyword>
<evidence type="ECO:0000256" key="1">
    <source>
        <dbReference type="ARBA" id="ARBA00003029"/>
    </source>
</evidence>
<comment type="caution">
    <text evidence="12">The sequence shown here is derived from an EMBL/GenBank/DDBJ whole genome shotgun (WGS) entry which is preliminary data.</text>
</comment>
<comment type="subcellular location">
    <subcellularLocation>
        <location evidence="2">Cytoplasm</location>
        <location evidence="2">Cytoskeleton</location>
        <location evidence="2">Flagellum axoneme</location>
    </subcellularLocation>
</comment>
<evidence type="ECO:0000313" key="12">
    <source>
        <dbReference type="EMBL" id="GMF32858.1"/>
    </source>
</evidence>
<protein>
    <recommendedName>
        <fullName evidence="4">Dynein regulatory complex protein 10</fullName>
    </recommendedName>
</protein>
<gene>
    <name evidence="12" type="ORF">Pfra01_000795600</name>
</gene>
<feature type="coiled-coil region" evidence="10">
    <location>
        <begin position="147"/>
        <end position="174"/>
    </location>
</feature>
<dbReference type="PROSITE" id="PS50096">
    <property type="entry name" value="IQ"/>
    <property type="match status" value="1"/>
</dbReference>
<keyword evidence="7" id="KW-0969">Cilium</keyword>
<organism evidence="12 13">
    <name type="scientific">Phytophthora fragariaefolia</name>
    <dbReference type="NCBI Taxonomy" id="1490495"/>
    <lineage>
        <taxon>Eukaryota</taxon>
        <taxon>Sar</taxon>
        <taxon>Stramenopiles</taxon>
        <taxon>Oomycota</taxon>
        <taxon>Peronosporomycetes</taxon>
        <taxon>Peronosporales</taxon>
        <taxon>Peronosporaceae</taxon>
        <taxon>Phytophthora</taxon>
    </lineage>
</organism>
<feature type="region of interest" description="Disordered" evidence="11">
    <location>
        <begin position="238"/>
        <end position="277"/>
    </location>
</feature>
<dbReference type="PANTHER" id="PTHR31598:SF1">
    <property type="entry name" value="DYNEIN REGULATORY COMPLEX PROTEIN 10"/>
    <property type="match status" value="1"/>
</dbReference>
<proteinExistence type="inferred from homology"/>
<reference evidence="12" key="1">
    <citation type="submission" date="2023-04" db="EMBL/GenBank/DDBJ databases">
        <title>Phytophthora fragariaefolia NBRC 109709.</title>
        <authorList>
            <person name="Ichikawa N."/>
            <person name="Sato H."/>
            <person name="Tonouchi N."/>
        </authorList>
    </citation>
    <scope>NUCLEOTIDE SEQUENCE</scope>
    <source>
        <strain evidence="12">NBRC 109709</strain>
    </source>
</reference>
<dbReference type="EMBL" id="BSXT01000711">
    <property type="protein sequence ID" value="GMF32858.1"/>
    <property type="molecule type" value="Genomic_DNA"/>
</dbReference>
<dbReference type="AlphaFoldDB" id="A0A9W7CGX8"/>
<evidence type="ECO:0000313" key="13">
    <source>
        <dbReference type="Proteomes" id="UP001165121"/>
    </source>
</evidence>
<dbReference type="OrthoDB" id="536093at2759"/>
<evidence type="ECO:0000256" key="11">
    <source>
        <dbReference type="SAM" id="MobiDB-lite"/>
    </source>
</evidence>
<keyword evidence="6" id="KW-0282">Flagellum</keyword>
<feature type="coiled-coil region" evidence="10">
    <location>
        <begin position="32"/>
        <end position="77"/>
    </location>
</feature>
<evidence type="ECO:0000256" key="2">
    <source>
        <dbReference type="ARBA" id="ARBA00004611"/>
    </source>
</evidence>
<evidence type="ECO:0000256" key="9">
    <source>
        <dbReference type="ARBA" id="ARBA00023273"/>
    </source>
</evidence>
<keyword evidence="8" id="KW-0206">Cytoskeleton</keyword>
<evidence type="ECO:0000256" key="6">
    <source>
        <dbReference type="ARBA" id="ARBA00022846"/>
    </source>
</evidence>
<comment type="function">
    <text evidence="1">Component of the nexin-dynein regulatory complex (N-DRC), a key regulator of ciliary/flagellar motility which maintains the alignment and integrity of the distal axoneme and regulates microtubule sliding in motile axonemes.</text>
</comment>
<dbReference type="Proteomes" id="UP001165121">
    <property type="component" value="Unassembled WGS sequence"/>
</dbReference>
<evidence type="ECO:0000256" key="3">
    <source>
        <dbReference type="ARBA" id="ARBA00009071"/>
    </source>
</evidence>
<evidence type="ECO:0000256" key="7">
    <source>
        <dbReference type="ARBA" id="ARBA00023069"/>
    </source>
</evidence>
<dbReference type="InterPro" id="IPR042815">
    <property type="entry name" value="DRC10"/>
</dbReference>
<comment type="similarity">
    <text evidence="3">Belongs to the DRC10 family.</text>
</comment>
<keyword evidence="9" id="KW-0966">Cell projection</keyword>
<accession>A0A9W7CGX8</accession>
<name>A0A9W7CGX8_9STRA</name>
<dbReference type="PANTHER" id="PTHR31598">
    <property type="entry name" value="IQ DOMAIN-CONTAINING PROTEIN D"/>
    <property type="match status" value="1"/>
</dbReference>
<sequence length="277" mass="32335">MQLIINTETALSTSFEQDERLTLNLRDSMSRLREVEDDRDQLAFELAQAREAHVAMSQKSTAQRSRLEAQLREIKRAADDILGPTARDREEYLQAAQSGFETQKTNTQEQLDSIQRTILRITQASQLAEADERNHGQHDATELRELVERYDDDMLKLDAAIEEEKAELDRLDTANTKFATYFVRIDRDRRNMIEEQRAIDTTERLRRLREANLFGFILRIQAVVRGFLARRRMRLEAQKKRRRYRKKGKKGKKKTSTSPGRKKVVKKTGTKVRAKKA</sequence>
<evidence type="ECO:0000256" key="4">
    <source>
        <dbReference type="ARBA" id="ARBA00021752"/>
    </source>
</evidence>
<keyword evidence="5" id="KW-0963">Cytoplasm</keyword>
<evidence type="ECO:0000256" key="8">
    <source>
        <dbReference type="ARBA" id="ARBA00023212"/>
    </source>
</evidence>
<evidence type="ECO:0000256" key="10">
    <source>
        <dbReference type="SAM" id="Coils"/>
    </source>
</evidence>
<keyword evidence="10" id="KW-0175">Coiled coil</keyword>
<evidence type="ECO:0000256" key="5">
    <source>
        <dbReference type="ARBA" id="ARBA00022490"/>
    </source>
</evidence>